<name>A0A6H5H6X0_9HEMI</name>
<reference evidence="8 9" key="1">
    <citation type="submission" date="2020-02" db="EMBL/GenBank/DDBJ databases">
        <authorList>
            <person name="Ferguson B K."/>
        </authorList>
    </citation>
    <scope>NUCLEOTIDE SEQUENCE [LARGE SCALE GENOMIC DNA]</scope>
</reference>
<dbReference type="EMBL" id="CADCXU010026625">
    <property type="protein sequence ID" value="CAB0013420.1"/>
    <property type="molecule type" value="Genomic_DNA"/>
</dbReference>
<keyword evidence="6" id="KW-0175">Coiled coil</keyword>
<dbReference type="PANTHER" id="PTHR19850">
    <property type="entry name" value="GUANINE NUCLEOTIDE-BINDING PROTEIN BETA G PROTEIN BETA"/>
    <property type="match status" value="1"/>
</dbReference>
<protein>
    <recommendedName>
        <fullName evidence="7">Endonuclease/exonuclease/phosphatase domain-containing protein</fullName>
    </recommendedName>
</protein>
<feature type="repeat" description="WD" evidence="5">
    <location>
        <begin position="265"/>
        <end position="306"/>
    </location>
</feature>
<evidence type="ECO:0000313" key="9">
    <source>
        <dbReference type="Proteomes" id="UP000479000"/>
    </source>
</evidence>
<dbReference type="InterPro" id="IPR005135">
    <property type="entry name" value="Endo/exonuclease/phosphatase"/>
</dbReference>
<dbReference type="CDD" id="cd00200">
    <property type="entry name" value="WD40"/>
    <property type="match status" value="1"/>
</dbReference>
<evidence type="ECO:0000259" key="7">
    <source>
        <dbReference type="Pfam" id="PF14529"/>
    </source>
</evidence>
<feature type="repeat" description="WD" evidence="5">
    <location>
        <begin position="91"/>
        <end position="123"/>
    </location>
</feature>
<dbReference type="InterPro" id="IPR001632">
    <property type="entry name" value="WD40_G-protein_beta-like"/>
</dbReference>
<dbReference type="Gene3D" id="3.60.10.10">
    <property type="entry name" value="Endonuclease/exonuclease/phosphatase"/>
    <property type="match status" value="1"/>
</dbReference>
<dbReference type="SMART" id="SM00320">
    <property type="entry name" value="WD40"/>
    <property type="match status" value="7"/>
</dbReference>
<feature type="coiled-coil region" evidence="6">
    <location>
        <begin position="10"/>
        <end position="37"/>
    </location>
</feature>
<dbReference type="AlphaFoldDB" id="A0A6H5H6X0"/>
<dbReference type="SUPFAM" id="SSF50978">
    <property type="entry name" value="WD40 repeat-like"/>
    <property type="match status" value="1"/>
</dbReference>
<feature type="repeat" description="WD" evidence="5">
    <location>
        <begin position="351"/>
        <end position="380"/>
    </location>
</feature>
<dbReference type="InterPro" id="IPR019775">
    <property type="entry name" value="WD40_repeat_CS"/>
</dbReference>
<keyword evidence="3" id="KW-0677">Repeat</keyword>
<keyword evidence="4" id="KW-0807">Transducer</keyword>
<evidence type="ECO:0000256" key="6">
    <source>
        <dbReference type="SAM" id="Coils"/>
    </source>
</evidence>
<sequence length="679" mass="76038">MAQDGSPKAIESLSKEVETLKAKLEEERQKLNDVSCKFLLNGWSGVKLIDLFVHDVYRKKEIFIPCCSIVASVGERLELIALLNIKPRRLLKGHQAKVLCSDWAPDKRHIVSSSQDGKMIIWDAFTTCKEHAVTMPTTWVMACAYAPSGNFVACGGLDNKVTVYSLSFEDDVSTKKKTVGTHTSYTSCCTFPSSDQQILTGSGDSSCALWDVESGQLLQSFHGHTSDVMSLDLAPSEAGNTFVSGSCDKKVFVWDMRTGNCVQSFEGHLSDINSVKFHPSGDAIATGSDDSTCRLFDLRADKEVALYTKESIIFGANCVDFSVSGRLLFAGYNDYTINVWDTLKCVRVSLLYGHENRVSCLQVSPDGTALSTGSWDTTLRAAHLTFDLLVFTETWLSEQVASAELRLSNYHIFRTDRSPTNNKVKCGPGGGVLIAISNKFSSYQWTPDEDSREHAVVIMPEFRLIVSSIYLPSYQPIDHLEAYINQLESVSLKHPGFNLITIGDFNLPGIHWDSWNNNVYLPAVGEKAKLLTVAMRQFGVKQFNFLRNQSNNILDLCFSNLEAKIQPADSITRLDPAHPPFLCTLMIPQFQPFYVTPQFTFNFKKGNYTALDAYFSSVDWNDSAKLPLAHAIAHFYDTVHKGIERFVPRIKAVSYNFPKWFSKELIQLVKEKRYAHSRY</sequence>
<dbReference type="InterPro" id="IPR036322">
    <property type="entry name" value="WD40_repeat_dom_sf"/>
</dbReference>
<dbReference type="InterPro" id="IPR036691">
    <property type="entry name" value="Endo/exonu/phosph_ase_sf"/>
</dbReference>
<dbReference type="InterPro" id="IPR015943">
    <property type="entry name" value="WD40/YVTN_repeat-like_dom_sf"/>
</dbReference>
<dbReference type="GO" id="GO:0003824">
    <property type="term" value="F:catalytic activity"/>
    <property type="evidence" value="ECO:0007669"/>
    <property type="project" value="InterPro"/>
</dbReference>
<feature type="repeat" description="WD" evidence="5">
    <location>
        <begin position="221"/>
        <end position="264"/>
    </location>
</feature>
<dbReference type="PROSITE" id="PS50294">
    <property type="entry name" value="WD_REPEATS_REGION"/>
    <property type="match status" value="3"/>
</dbReference>
<evidence type="ECO:0000256" key="5">
    <source>
        <dbReference type="PROSITE-ProRule" id="PRU00221"/>
    </source>
</evidence>
<evidence type="ECO:0000256" key="2">
    <source>
        <dbReference type="ARBA" id="ARBA00022574"/>
    </source>
</evidence>
<dbReference type="OrthoDB" id="10255630at2759"/>
<dbReference type="SUPFAM" id="SSF56219">
    <property type="entry name" value="DNase I-like"/>
    <property type="match status" value="1"/>
</dbReference>
<dbReference type="Proteomes" id="UP000479000">
    <property type="component" value="Unassembled WGS sequence"/>
</dbReference>
<dbReference type="GO" id="GO:0007165">
    <property type="term" value="P:signal transduction"/>
    <property type="evidence" value="ECO:0007669"/>
    <property type="project" value="UniProtKB-KW"/>
</dbReference>
<accession>A0A6H5H6X0</accession>
<keyword evidence="9" id="KW-1185">Reference proteome</keyword>
<feature type="repeat" description="WD" evidence="5">
    <location>
        <begin position="179"/>
        <end position="220"/>
    </location>
</feature>
<dbReference type="InterPro" id="IPR001680">
    <property type="entry name" value="WD40_rpt"/>
</dbReference>
<dbReference type="PRINTS" id="PR00319">
    <property type="entry name" value="GPROTEINB"/>
</dbReference>
<dbReference type="PROSITE" id="PS50082">
    <property type="entry name" value="WD_REPEATS_2"/>
    <property type="match status" value="5"/>
</dbReference>
<evidence type="ECO:0000313" key="8">
    <source>
        <dbReference type="EMBL" id="CAB0013420.1"/>
    </source>
</evidence>
<evidence type="ECO:0000256" key="4">
    <source>
        <dbReference type="ARBA" id="ARBA00023224"/>
    </source>
</evidence>
<evidence type="ECO:0000256" key="1">
    <source>
        <dbReference type="ARBA" id="ARBA00009768"/>
    </source>
</evidence>
<proteinExistence type="inferred from homology"/>
<dbReference type="PROSITE" id="PS00678">
    <property type="entry name" value="WD_REPEATS_1"/>
    <property type="match status" value="1"/>
</dbReference>
<organism evidence="8 9">
    <name type="scientific">Nesidiocoris tenuis</name>
    <dbReference type="NCBI Taxonomy" id="355587"/>
    <lineage>
        <taxon>Eukaryota</taxon>
        <taxon>Metazoa</taxon>
        <taxon>Ecdysozoa</taxon>
        <taxon>Arthropoda</taxon>
        <taxon>Hexapoda</taxon>
        <taxon>Insecta</taxon>
        <taxon>Pterygota</taxon>
        <taxon>Neoptera</taxon>
        <taxon>Paraneoptera</taxon>
        <taxon>Hemiptera</taxon>
        <taxon>Heteroptera</taxon>
        <taxon>Panheteroptera</taxon>
        <taxon>Cimicomorpha</taxon>
        <taxon>Miridae</taxon>
        <taxon>Dicyphina</taxon>
        <taxon>Nesidiocoris</taxon>
    </lineage>
</organism>
<gene>
    <name evidence="8" type="ORF">NTEN_LOCUS18031</name>
</gene>
<evidence type="ECO:0000256" key="3">
    <source>
        <dbReference type="ARBA" id="ARBA00022737"/>
    </source>
</evidence>
<dbReference type="Pfam" id="PF14529">
    <property type="entry name" value="Exo_endo_phos_2"/>
    <property type="match status" value="1"/>
</dbReference>
<comment type="similarity">
    <text evidence="1">Belongs to the WD repeat G protein beta family.</text>
</comment>
<dbReference type="Pfam" id="PF25391">
    <property type="entry name" value="WD40_Gbeta"/>
    <property type="match status" value="1"/>
</dbReference>
<keyword evidence="2 5" id="KW-0853">WD repeat</keyword>
<dbReference type="InterPro" id="IPR020472">
    <property type="entry name" value="WD40_PAC1"/>
</dbReference>
<dbReference type="InterPro" id="IPR016346">
    <property type="entry name" value="G-protein_beta_1-5"/>
</dbReference>
<dbReference type="PRINTS" id="PR00320">
    <property type="entry name" value="GPROTEINBRPT"/>
</dbReference>
<feature type="domain" description="Endonuclease/exonuclease/phosphatase" evidence="7">
    <location>
        <begin position="465"/>
        <end position="565"/>
    </location>
</feature>
<dbReference type="Gene3D" id="2.130.10.10">
    <property type="entry name" value="YVTN repeat-like/Quinoprotein amine dehydrogenase"/>
    <property type="match status" value="1"/>
</dbReference>